<dbReference type="OrthoDB" id="1696305at2759"/>
<organism evidence="7 8">
    <name type="scientific">Verticillium dahliae</name>
    <name type="common">Verticillium wilt</name>
    <dbReference type="NCBI Taxonomy" id="27337"/>
    <lineage>
        <taxon>Eukaryota</taxon>
        <taxon>Fungi</taxon>
        <taxon>Dikarya</taxon>
        <taxon>Ascomycota</taxon>
        <taxon>Pezizomycotina</taxon>
        <taxon>Sordariomycetes</taxon>
        <taxon>Hypocreomycetidae</taxon>
        <taxon>Glomerellales</taxon>
        <taxon>Plectosphaerellaceae</taxon>
        <taxon>Verticillium</taxon>
    </lineage>
</organism>
<comment type="subcellular location">
    <subcellularLocation>
        <location evidence="1">Mitochondrion</location>
    </subcellularLocation>
</comment>
<dbReference type="InterPro" id="IPR036249">
    <property type="entry name" value="Thioredoxin-like_sf"/>
</dbReference>
<accession>A0A444SA86</accession>
<evidence type="ECO:0000256" key="5">
    <source>
        <dbReference type="SAM" id="MobiDB-lite"/>
    </source>
</evidence>
<keyword evidence="2" id="KW-0689">Ribosomal protein</keyword>
<evidence type="ECO:0000259" key="6">
    <source>
        <dbReference type="SMART" id="SM00916"/>
    </source>
</evidence>
<reference evidence="7 8" key="1">
    <citation type="submission" date="2018-12" db="EMBL/GenBank/DDBJ databases">
        <title>Genome of Verticillium dahliae isolate Getta Getta.</title>
        <authorList>
            <person name="Gardiner D.M."/>
        </authorList>
    </citation>
    <scope>NUCLEOTIDE SEQUENCE [LARGE SCALE GENOMIC DNA]</scope>
    <source>
        <strain evidence="7 8">Getta Getta</strain>
    </source>
</reference>
<evidence type="ECO:0000256" key="1">
    <source>
        <dbReference type="ARBA" id="ARBA00004173"/>
    </source>
</evidence>
<evidence type="ECO:0000313" key="7">
    <source>
        <dbReference type="EMBL" id="RXG50290.1"/>
    </source>
</evidence>
<dbReference type="Proteomes" id="UP000288725">
    <property type="component" value="Chromosome 7"/>
</dbReference>
<dbReference type="Pfam" id="PF05047">
    <property type="entry name" value="L51_S25_CI-B8"/>
    <property type="match status" value="1"/>
</dbReference>
<gene>
    <name evidence="7" type="ORF">VDGE_01944</name>
</gene>
<dbReference type="GO" id="GO:1990904">
    <property type="term" value="C:ribonucleoprotein complex"/>
    <property type="evidence" value="ECO:0007669"/>
    <property type="project" value="UniProtKB-KW"/>
</dbReference>
<feature type="compositionally biased region" description="Basic and acidic residues" evidence="5">
    <location>
        <begin position="158"/>
        <end position="200"/>
    </location>
</feature>
<dbReference type="InterPro" id="IPR040049">
    <property type="entry name" value="Ribosomal_mS25/mL61"/>
</dbReference>
<dbReference type="SMART" id="SM00916">
    <property type="entry name" value="L51_S25_CI-B8"/>
    <property type="match status" value="1"/>
</dbReference>
<dbReference type="GO" id="GO:0005840">
    <property type="term" value="C:ribosome"/>
    <property type="evidence" value="ECO:0007669"/>
    <property type="project" value="UniProtKB-KW"/>
</dbReference>
<keyword evidence="4" id="KW-0687">Ribonucleoprotein</keyword>
<evidence type="ECO:0000256" key="4">
    <source>
        <dbReference type="ARBA" id="ARBA00023274"/>
    </source>
</evidence>
<evidence type="ECO:0000256" key="3">
    <source>
        <dbReference type="ARBA" id="ARBA00023128"/>
    </source>
</evidence>
<comment type="caution">
    <text evidence="7">The sequence shown here is derived from an EMBL/GenBank/DDBJ whole genome shotgun (WGS) entry which is preliminary data.</text>
</comment>
<dbReference type="PANTHER" id="PTHR13274:SF2">
    <property type="entry name" value="SMALL RIBOSOMAL SUBUNIT PROTEIN MS25"/>
    <property type="match status" value="1"/>
</dbReference>
<evidence type="ECO:0000313" key="8">
    <source>
        <dbReference type="Proteomes" id="UP000288725"/>
    </source>
</evidence>
<sequence length="200" mass="22345">MVGTGAASRWHKLRAQMLRIRHGPGAAVIPPTVTRIHVEFAKTYNNGHMGPRRFWRDMLPRLKFHNPSIPMIVNRKDSNEGPALLSIYLSDAAAAGAEPAVRIQPPSSGIDTSKAAPPAADERVVKIDMKNQRSEEILARFLAETGAQPVLPTPEEQAEMKEVEEMERQGAVDRKKQKATIDERNRERDLLKKARESVID</sequence>
<dbReference type="GO" id="GO:0003735">
    <property type="term" value="F:structural constituent of ribosome"/>
    <property type="evidence" value="ECO:0007669"/>
    <property type="project" value="InterPro"/>
</dbReference>
<dbReference type="EMBL" id="RSDZ01000008">
    <property type="protein sequence ID" value="RXG50290.1"/>
    <property type="molecule type" value="Genomic_DNA"/>
</dbReference>
<dbReference type="SUPFAM" id="SSF52833">
    <property type="entry name" value="Thioredoxin-like"/>
    <property type="match status" value="1"/>
</dbReference>
<evidence type="ECO:0000256" key="2">
    <source>
        <dbReference type="ARBA" id="ARBA00022980"/>
    </source>
</evidence>
<dbReference type="GO" id="GO:0005739">
    <property type="term" value="C:mitochondrion"/>
    <property type="evidence" value="ECO:0007669"/>
    <property type="project" value="UniProtKB-SubCell"/>
</dbReference>
<proteinExistence type="predicted"/>
<feature type="region of interest" description="Disordered" evidence="5">
    <location>
        <begin position="148"/>
        <end position="200"/>
    </location>
</feature>
<dbReference type="AlphaFoldDB" id="A0A444SA86"/>
<keyword evidence="3" id="KW-0496">Mitochondrion</keyword>
<dbReference type="PANTHER" id="PTHR13274">
    <property type="entry name" value="MITOCHONDRIAL RIBOSOMAL PROTEIN S25"/>
    <property type="match status" value="1"/>
</dbReference>
<dbReference type="InterPro" id="IPR007741">
    <property type="entry name" value="Ribosomal_mL43/mS25/NADH_DH"/>
</dbReference>
<feature type="domain" description="Ribosomal protein/NADH dehydrogenase" evidence="6">
    <location>
        <begin position="43"/>
        <end position="148"/>
    </location>
</feature>
<name>A0A444SA86_VERDA</name>
<protein>
    <recommendedName>
        <fullName evidence="6">Ribosomal protein/NADH dehydrogenase domain-containing protein</fullName>
    </recommendedName>
</protein>